<comment type="similarity">
    <text evidence="4">Belongs to the Maf family. YhdE subfamily.</text>
</comment>
<comment type="catalytic activity">
    <reaction evidence="4">
        <text>UTP + H2O = UMP + diphosphate + H(+)</text>
        <dbReference type="Rhea" id="RHEA:29395"/>
        <dbReference type="ChEBI" id="CHEBI:15377"/>
        <dbReference type="ChEBI" id="CHEBI:15378"/>
        <dbReference type="ChEBI" id="CHEBI:33019"/>
        <dbReference type="ChEBI" id="CHEBI:46398"/>
        <dbReference type="ChEBI" id="CHEBI:57865"/>
        <dbReference type="EC" id="3.6.1.9"/>
    </reaction>
</comment>
<dbReference type="CDD" id="cd00555">
    <property type="entry name" value="Maf"/>
    <property type="match status" value="1"/>
</dbReference>
<keyword evidence="4" id="KW-0963">Cytoplasm</keyword>
<gene>
    <name evidence="5" type="ORF">FTW19_03375</name>
</gene>
<dbReference type="PANTHER" id="PTHR43213">
    <property type="entry name" value="BIFUNCTIONAL DTTP/UTP PYROPHOSPHATASE/METHYLTRANSFERASE PROTEIN-RELATED"/>
    <property type="match status" value="1"/>
</dbReference>
<dbReference type="GO" id="GO:0036218">
    <property type="term" value="F:dTTP diphosphatase activity"/>
    <property type="evidence" value="ECO:0007669"/>
    <property type="project" value="RHEA"/>
</dbReference>
<evidence type="ECO:0000256" key="1">
    <source>
        <dbReference type="ARBA" id="ARBA00001968"/>
    </source>
</evidence>
<comment type="subcellular location">
    <subcellularLocation>
        <location evidence="4">Cytoplasm</location>
    </subcellularLocation>
</comment>
<dbReference type="PANTHER" id="PTHR43213:SF5">
    <property type="entry name" value="BIFUNCTIONAL DTTP_UTP PYROPHOSPHATASE_METHYLTRANSFERASE PROTEIN-RELATED"/>
    <property type="match status" value="1"/>
</dbReference>
<dbReference type="AlphaFoldDB" id="A0A5B9E5R7"/>
<feature type="site" description="Important for substrate specificity" evidence="4">
    <location>
        <position position="154"/>
    </location>
</feature>
<dbReference type="PIRSF" id="PIRSF006305">
    <property type="entry name" value="Maf"/>
    <property type="match status" value="1"/>
</dbReference>
<name>A0A5B9E5R7_9BACT</name>
<feature type="site" description="Important for substrate specificity" evidence="4">
    <location>
        <position position="11"/>
    </location>
</feature>
<dbReference type="Gene3D" id="3.90.950.10">
    <property type="match status" value="1"/>
</dbReference>
<evidence type="ECO:0000313" key="5">
    <source>
        <dbReference type="EMBL" id="QEE27139.1"/>
    </source>
</evidence>
<evidence type="ECO:0000256" key="4">
    <source>
        <dbReference type="HAMAP-Rule" id="MF_00528"/>
    </source>
</evidence>
<feature type="site" description="Important for substrate specificity" evidence="4">
    <location>
        <position position="72"/>
    </location>
</feature>
<dbReference type="KEGG" id="talb:FTW19_03375"/>
<organism evidence="5 6">
    <name type="scientific">Terriglobus albidus</name>
    <dbReference type="NCBI Taxonomy" id="1592106"/>
    <lineage>
        <taxon>Bacteria</taxon>
        <taxon>Pseudomonadati</taxon>
        <taxon>Acidobacteriota</taxon>
        <taxon>Terriglobia</taxon>
        <taxon>Terriglobales</taxon>
        <taxon>Acidobacteriaceae</taxon>
        <taxon>Terriglobus</taxon>
    </lineage>
</organism>
<dbReference type="EC" id="3.6.1.9" evidence="4"/>
<proteinExistence type="inferred from homology"/>
<dbReference type="Pfam" id="PF02545">
    <property type="entry name" value="Maf"/>
    <property type="match status" value="1"/>
</dbReference>
<dbReference type="GO" id="GO:0009117">
    <property type="term" value="P:nucleotide metabolic process"/>
    <property type="evidence" value="ECO:0007669"/>
    <property type="project" value="UniProtKB-KW"/>
</dbReference>
<evidence type="ECO:0000256" key="2">
    <source>
        <dbReference type="ARBA" id="ARBA00022801"/>
    </source>
</evidence>
<dbReference type="SUPFAM" id="SSF52972">
    <property type="entry name" value="ITPase-like"/>
    <property type="match status" value="1"/>
</dbReference>
<dbReference type="GO" id="GO:0036221">
    <property type="term" value="F:UTP diphosphatase activity"/>
    <property type="evidence" value="ECO:0007669"/>
    <property type="project" value="RHEA"/>
</dbReference>
<dbReference type="Proteomes" id="UP000321820">
    <property type="component" value="Chromosome"/>
</dbReference>
<keyword evidence="2 4" id="KW-0378">Hydrolase</keyword>
<dbReference type="NCBIfam" id="TIGR00172">
    <property type="entry name" value="maf"/>
    <property type="match status" value="1"/>
</dbReference>
<evidence type="ECO:0000256" key="3">
    <source>
        <dbReference type="ARBA" id="ARBA00023080"/>
    </source>
</evidence>
<dbReference type="EMBL" id="CP042806">
    <property type="protein sequence ID" value="QEE27139.1"/>
    <property type="molecule type" value="Genomic_DNA"/>
</dbReference>
<comment type="cofactor">
    <cofactor evidence="1 4">
        <name>a divalent metal cation</name>
        <dbReference type="ChEBI" id="CHEBI:60240"/>
    </cofactor>
</comment>
<dbReference type="RefSeq" id="WP_147646333.1">
    <property type="nucleotide sequence ID" value="NZ_CP042806.1"/>
</dbReference>
<feature type="active site" description="Proton acceptor" evidence="4">
    <location>
        <position position="71"/>
    </location>
</feature>
<dbReference type="InterPro" id="IPR003697">
    <property type="entry name" value="Maf-like"/>
</dbReference>
<comment type="catalytic activity">
    <reaction evidence="4">
        <text>dTTP + H2O = dTMP + diphosphate + H(+)</text>
        <dbReference type="Rhea" id="RHEA:28534"/>
        <dbReference type="ChEBI" id="CHEBI:15377"/>
        <dbReference type="ChEBI" id="CHEBI:15378"/>
        <dbReference type="ChEBI" id="CHEBI:33019"/>
        <dbReference type="ChEBI" id="CHEBI:37568"/>
        <dbReference type="ChEBI" id="CHEBI:63528"/>
        <dbReference type="EC" id="3.6.1.9"/>
    </reaction>
</comment>
<accession>A0A5B9E5R7</accession>
<protein>
    <recommendedName>
        <fullName evidence="4">dTTP/UTP pyrophosphatase</fullName>
        <shortName evidence="4">dTTPase/UTPase</shortName>
        <ecNumber evidence="4">3.6.1.9</ecNumber>
    </recommendedName>
    <alternativeName>
        <fullName evidence="4">Nucleoside triphosphate pyrophosphatase</fullName>
    </alternativeName>
    <alternativeName>
        <fullName evidence="4">Nucleotide pyrophosphatase</fullName>
        <shortName evidence="4">Nucleotide PPase</shortName>
    </alternativeName>
</protein>
<keyword evidence="6" id="KW-1185">Reference proteome</keyword>
<dbReference type="OrthoDB" id="9807767at2"/>
<dbReference type="InterPro" id="IPR029001">
    <property type="entry name" value="ITPase-like_fam"/>
</dbReference>
<dbReference type="HAMAP" id="MF_00528">
    <property type="entry name" value="Maf"/>
    <property type="match status" value="1"/>
</dbReference>
<sequence length="186" mass="19921">MRLILASASPRRRELLTQAGIVFTVETTDIDESQYPGEDPVSYTTRLAREKAQIVLARHPCEHDLVVLGADTTVTLDNVLLGKPTGAADAVVMLRALSGRAHQVVTGIALLSFQKAVTHAETTSVFFQAMTEHEIAEYVATGEPMDKAGAYGIQGGAARFIPRIEGDYSNVVGLPIAAVANLLKSF</sequence>
<dbReference type="GO" id="GO:0005737">
    <property type="term" value="C:cytoplasm"/>
    <property type="evidence" value="ECO:0007669"/>
    <property type="project" value="UniProtKB-SubCell"/>
</dbReference>
<comment type="caution">
    <text evidence="4">Lacks conserved residue(s) required for the propagation of feature annotation.</text>
</comment>
<comment type="function">
    <text evidence="4">Nucleoside triphosphate pyrophosphatase that hydrolyzes dTTP and UTP. May have a dual role in cell division arrest and in preventing the incorporation of modified nucleotides into cellular nucleic acids.</text>
</comment>
<reference evidence="5 6" key="1">
    <citation type="submission" date="2019-08" db="EMBL/GenBank/DDBJ databases">
        <title>Complete genome sequence of Terriglobus albidus strain ORNL.</title>
        <authorList>
            <person name="Podar M."/>
        </authorList>
    </citation>
    <scope>NUCLEOTIDE SEQUENCE [LARGE SCALE GENOMIC DNA]</scope>
    <source>
        <strain evidence="5 6">ORNL</strain>
    </source>
</reference>
<evidence type="ECO:0000313" key="6">
    <source>
        <dbReference type="Proteomes" id="UP000321820"/>
    </source>
</evidence>
<keyword evidence="3 4" id="KW-0546">Nucleotide metabolism</keyword>